<comment type="caution">
    <text evidence="2">The sequence shown here is derived from an EMBL/GenBank/DDBJ whole genome shotgun (WGS) entry which is preliminary data.</text>
</comment>
<accession>A0AAN7TEU9</accession>
<name>A0AAN7TEU9_9PEZI</name>
<feature type="region of interest" description="Disordered" evidence="1">
    <location>
        <begin position="1"/>
        <end position="20"/>
    </location>
</feature>
<dbReference type="AlphaFoldDB" id="A0AAN7TEU9"/>
<proteinExistence type="predicted"/>
<evidence type="ECO:0000313" key="3">
    <source>
        <dbReference type="Proteomes" id="UP001310890"/>
    </source>
</evidence>
<dbReference type="EMBL" id="JAVRRL010000025">
    <property type="protein sequence ID" value="KAK5113250.1"/>
    <property type="molecule type" value="Genomic_DNA"/>
</dbReference>
<reference evidence="2" key="1">
    <citation type="submission" date="2023-08" db="EMBL/GenBank/DDBJ databases">
        <title>Black Yeasts Isolated from many extreme environments.</title>
        <authorList>
            <person name="Coleine C."/>
            <person name="Stajich J.E."/>
            <person name="Selbmann L."/>
        </authorList>
    </citation>
    <scope>NUCLEOTIDE SEQUENCE</scope>
    <source>
        <strain evidence="2">CCFEE 5401</strain>
    </source>
</reference>
<evidence type="ECO:0000256" key="1">
    <source>
        <dbReference type="SAM" id="MobiDB-lite"/>
    </source>
</evidence>
<evidence type="ECO:0000313" key="2">
    <source>
        <dbReference type="EMBL" id="KAK5113250.1"/>
    </source>
</evidence>
<gene>
    <name evidence="2" type="ORF">LTR62_003586</name>
</gene>
<sequence>MRDKEHQRAPICEGTQGQQPVRKTMATAYKVNSNYATTTPRSILSGPSRCQSKPPQKQKVTFILEGEVWNGIRPKFRETDLSAQYEATHNEIDTCHRDWLAIAAVGPRFSPKLAGLCRHCGYQITLTRERQVLQERMIKIHEGKRKILLVLYKTKSLARGAQIGAELEAQREYQ</sequence>
<protein>
    <submittedName>
        <fullName evidence="2">Uncharacterized protein</fullName>
    </submittedName>
</protein>
<organism evidence="2 3">
    <name type="scientific">Meristemomyces frigidus</name>
    <dbReference type="NCBI Taxonomy" id="1508187"/>
    <lineage>
        <taxon>Eukaryota</taxon>
        <taxon>Fungi</taxon>
        <taxon>Dikarya</taxon>
        <taxon>Ascomycota</taxon>
        <taxon>Pezizomycotina</taxon>
        <taxon>Dothideomycetes</taxon>
        <taxon>Dothideomycetidae</taxon>
        <taxon>Mycosphaerellales</taxon>
        <taxon>Teratosphaeriaceae</taxon>
        <taxon>Meristemomyces</taxon>
    </lineage>
</organism>
<dbReference type="Proteomes" id="UP001310890">
    <property type="component" value="Unassembled WGS sequence"/>
</dbReference>